<dbReference type="EMBL" id="KN716195">
    <property type="protein sequence ID" value="KJH50891.1"/>
    <property type="molecule type" value="Genomic_DNA"/>
</dbReference>
<proteinExistence type="predicted"/>
<keyword evidence="2" id="KW-1133">Transmembrane helix</keyword>
<feature type="transmembrane region" description="Helical" evidence="2">
    <location>
        <begin position="388"/>
        <end position="413"/>
    </location>
</feature>
<dbReference type="Proteomes" id="UP000053766">
    <property type="component" value="Unassembled WGS sequence"/>
</dbReference>
<reference evidence="4" key="2">
    <citation type="journal article" date="2016" name="Sci. Rep.">
        <title>Dictyocaulus viviparus genome, variome and transcriptome elucidate lungworm biology and support future intervention.</title>
        <authorList>
            <person name="McNulty S.N."/>
            <person name="Strube C."/>
            <person name="Rosa B.A."/>
            <person name="Martin J.C."/>
            <person name="Tyagi R."/>
            <person name="Choi Y.J."/>
            <person name="Wang Q."/>
            <person name="Hallsworth Pepin K."/>
            <person name="Zhang X."/>
            <person name="Ozersky P."/>
            <person name="Wilson R.K."/>
            <person name="Sternberg P.W."/>
            <person name="Gasser R.B."/>
            <person name="Mitreva M."/>
        </authorList>
    </citation>
    <scope>NUCLEOTIDE SEQUENCE [LARGE SCALE GENOMIC DNA]</scope>
    <source>
        <strain evidence="4">HannoverDv2000</strain>
    </source>
</reference>
<dbReference type="STRING" id="29172.A0A0D8Y8I6"/>
<evidence type="ECO:0000256" key="1">
    <source>
        <dbReference type="ARBA" id="ARBA00022729"/>
    </source>
</evidence>
<keyword evidence="1" id="KW-0732">Signal</keyword>
<gene>
    <name evidence="3" type="ORF">DICVIV_02945</name>
</gene>
<accession>A0A0D8Y8I6</accession>
<organism evidence="3 4">
    <name type="scientific">Dictyocaulus viviparus</name>
    <name type="common">Bovine lungworm</name>
    <dbReference type="NCBI Taxonomy" id="29172"/>
    <lineage>
        <taxon>Eukaryota</taxon>
        <taxon>Metazoa</taxon>
        <taxon>Ecdysozoa</taxon>
        <taxon>Nematoda</taxon>
        <taxon>Chromadorea</taxon>
        <taxon>Rhabditida</taxon>
        <taxon>Rhabditina</taxon>
        <taxon>Rhabditomorpha</taxon>
        <taxon>Strongyloidea</taxon>
        <taxon>Metastrongylidae</taxon>
        <taxon>Dictyocaulus</taxon>
    </lineage>
</organism>
<dbReference type="Gene3D" id="3.40.50.11530">
    <property type="match status" value="1"/>
</dbReference>
<keyword evidence="4" id="KW-1185">Reference proteome</keyword>
<evidence type="ECO:0000313" key="3">
    <source>
        <dbReference type="EMBL" id="KJH50891.1"/>
    </source>
</evidence>
<dbReference type="OrthoDB" id="5855369at2759"/>
<evidence type="ECO:0000256" key="2">
    <source>
        <dbReference type="SAM" id="Phobius"/>
    </source>
</evidence>
<evidence type="ECO:0000313" key="4">
    <source>
        <dbReference type="Proteomes" id="UP000053766"/>
    </source>
</evidence>
<keyword evidence="2" id="KW-0812">Transmembrane</keyword>
<keyword evidence="2" id="KW-0472">Membrane</keyword>
<dbReference type="GO" id="GO:0030368">
    <property type="term" value="F:interleukin-17 receptor activity"/>
    <property type="evidence" value="ECO:0007669"/>
    <property type="project" value="InterPro"/>
</dbReference>
<name>A0A0D8Y8I6_DICVI</name>
<dbReference type="AlphaFoldDB" id="A0A0D8Y8I6"/>
<dbReference type="PANTHER" id="PTHR15583">
    <property type="entry name" value="INTERLEUKIN-17 RECEPTOR"/>
    <property type="match status" value="1"/>
</dbReference>
<dbReference type="PANTHER" id="PTHR15583:SF7">
    <property type="entry name" value="INTERLEUKIN CYTOKINE RECEPTOR-RELATED PROTEIN 2"/>
    <property type="match status" value="1"/>
</dbReference>
<dbReference type="InterPro" id="IPR039465">
    <property type="entry name" value="IL-17_rcpt-like"/>
</dbReference>
<sequence length="699" mass="79033">MRKIVNPKFYGRPSIGLALFGCTNRPFYQICVFPDRALGRRYEGLSGLFPIHPKTFIRAKHNRASTLPTESDQDSNKKEINFDKNLSGTIFRVLDTSKKCIEHYESLHPQEVTLEPPLCPTGLLSVDVGPIVQLGSINLLPHIELNVSITMHEHVDSATIRLQCLYAPDAEDIYCHDVRRMTKGSQWLWPCRAVVFYKKHAALLPFHFGYSCFRMFGLSQYMINVTVFPQNCRSSLLVASPTESQLSPDIAMYYSTTNVSNPDWSPLLIVDLSENDGVWLRVEGPPSYYARLIEISLFERQSDGVLRLLQTFNVVHPSTGLKWRNVARGEYVAYAHIPRHDCALICGDIPSAHVSCHVCTYTVINFTLTSDKASISWIGLRRMRDSSLLVLASLAGAVTTFAVFGIIYVFVLWHRTRHFPVPVREIELHEKPSILLLTPDDCIQHSNVVLSLGCVLEKYFGVTVLSDHKEIISSGLFYYSDYSNCKSLVKLQVLATRPYKWIVDSICRASHVLIIVSPCSQLVLDGQQLQQRRPFPDLFVPAIGMIIREYAKAISSNKYIICRLPYSPATCSQLAILGLPEVEIPSKFCRLATLIHSVNFEKSQIPADCPVLYEFMQAVKSMVNFMEKNEDWVTRRLNSQSVEEAADIVDVPAGNPNSFHISRERTQTAEKFGLLPPEENEEIETSMTFTLLPKDSDDE</sequence>
<protein>
    <submittedName>
        <fullName evidence="3">SEFIR domain protein</fullName>
    </submittedName>
</protein>
<reference evidence="3 4" key="1">
    <citation type="submission" date="2013-11" db="EMBL/GenBank/DDBJ databases">
        <title>Draft genome of the bovine lungworm Dictyocaulus viviparus.</title>
        <authorList>
            <person name="Mitreva M."/>
        </authorList>
    </citation>
    <scope>NUCLEOTIDE SEQUENCE [LARGE SCALE GENOMIC DNA]</scope>
    <source>
        <strain evidence="3 4">HannoverDv2000</strain>
    </source>
</reference>